<dbReference type="Proteomes" id="UP000039865">
    <property type="component" value="Unassembled WGS sequence"/>
</dbReference>
<keyword evidence="1" id="KW-0472">Membrane</keyword>
<dbReference type="AlphaFoldDB" id="A0A078AL31"/>
<dbReference type="OMA" id="WAHICEF"/>
<evidence type="ECO:0000313" key="3">
    <source>
        <dbReference type="Proteomes" id="UP000039865"/>
    </source>
</evidence>
<feature type="transmembrane region" description="Helical" evidence="1">
    <location>
        <begin position="117"/>
        <end position="134"/>
    </location>
</feature>
<reference evidence="2 3" key="1">
    <citation type="submission" date="2014-06" db="EMBL/GenBank/DDBJ databases">
        <authorList>
            <person name="Swart Estienne"/>
        </authorList>
    </citation>
    <scope>NUCLEOTIDE SEQUENCE [LARGE SCALE GENOMIC DNA]</scope>
    <source>
        <strain evidence="2 3">130c</strain>
    </source>
</reference>
<keyword evidence="1" id="KW-1133">Transmembrane helix</keyword>
<name>A0A078AL31_STYLE</name>
<keyword evidence="1" id="KW-0812">Transmembrane</keyword>
<evidence type="ECO:0000313" key="2">
    <source>
        <dbReference type="EMBL" id="CDW81568.1"/>
    </source>
</evidence>
<evidence type="ECO:0008006" key="4">
    <source>
        <dbReference type="Google" id="ProtNLM"/>
    </source>
</evidence>
<evidence type="ECO:0000256" key="1">
    <source>
        <dbReference type="SAM" id="Phobius"/>
    </source>
</evidence>
<gene>
    <name evidence="2" type="primary">Contig10514.g11221</name>
    <name evidence="2" type="ORF">STYLEM_10587</name>
</gene>
<protein>
    <recommendedName>
        <fullName evidence="4">Transmembrane protein</fullName>
    </recommendedName>
</protein>
<dbReference type="InParanoid" id="A0A078AL31"/>
<accession>A0A078AL31</accession>
<organism evidence="2 3">
    <name type="scientific">Stylonychia lemnae</name>
    <name type="common">Ciliate</name>
    <dbReference type="NCBI Taxonomy" id="5949"/>
    <lineage>
        <taxon>Eukaryota</taxon>
        <taxon>Sar</taxon>
        <taxon>Alveolata</taxon>
        <taxon>Ciliophora</taxon>
        <taxon>Intramacronucleata</taxon>
        <taxon>Spirotrichea</taxon>
        <taxon>Stichotrichia</taxon>
        <taxon>Sporadotrichida</taxon>
        <taxon>Oxytrichidae</taxon>
        <taxon>Stylonychinae</taxon>
        <taxon>Stylonychia</taxon>
    </lineage>
</organism>
<dbReference type="EMBL" id="CCKQ01010066">
    <property type="protein sequence ID" value="CDW81568.1"/>
    <property type="molecule type" value="Genomic_DNA"/>
</dbReference>
<dbReference type="OrthoDB" id="309010at2759"/>
<keyword evidence="3" id="KW-1185">Reference proteome</keyword>
<sequence>MNNSLLSLSKQHLIKRSALVNPLAYQAMYSAQVLRQQQISRQPFMQVQQRGFRQVKNLHEIVYTAQAELAQRTTKYLERTDKVYKPSTTLEFNRDGELLLYSCDNIKNSTVYLKYPYVMYDAMIPLSWYVFFINPLFWSWQFTTCIFYFFNCIAWLPHVLYWKHLERKIHKIFLLRGGKYVRLYTQNPMGDRFYSWAHICEFNLLTEDYEDFADPVEEENFLTKQGQLKYEVQVQLDNYVDHAIIVQDEIIYFMKEGTVHNPEVFEMVAKGYNIDTSDFVINTEDNIRFNEPNHNH</sequence>
<feature type="transmembrane region" description="Helical" evidence="1">
    <location>
        <begin position="140"/>
        <end position="162"/>
    </location>
</feature>
<proteinExistence type="predicted"/>